<gene>
    <name evidence="2" type="ORF">RFI_09231</name>
</gene>
<dbReference type="Proteomes" id="UP000023152">
    <property type="component" value="Unassembled WGS sequence"/>
</dbReference>
<feature type="non-terminal residue" evidence="2">
    <location>
        <position position="335"/>
    </location>
</feature>
<proteinExistence type="predicted"/>
<keyword evidence="1" id="KW-1133">Transmembrane helix</keyword>
<organism evidence="2 3">
    <name type="scientific">Reticulomyxa filosa</name>
    <dbReference type="NCBI Taxonomy" id="46433"/>
    <lineage>
        <taxon>Eukaryota</taxon>
        <taxon>Sar</taxon>
        <taxon>Rhizaria</taxon>
        <taxon>Retaria</taxon>
        <taxon>Foraminifera</taxon>
        <taxon>Monothalamids</taxon>
        <taxon>Reticulomyxidae</taxon>
        <taxon>Reticulomyxa</taxon>
    </lineage>
</organism>
<accession>X6NPI7</accession>
<evidence type="ECO:0000313" key="2">
    <source>
        <dbReference type="EMBL" id="ETO27901.1"/>
    </source>
</evidence>
<dbReference type="EMBL" id="ASPP01006974">
    <property type="protein sequence ID" value="ETO27901.1"/>
    <property type="molecule type" value="Genomic_DNA"/>
</dbReference>
<keyword evidence="3" id="KW-1185">Reference proteome</keyword>
<keyword evidence="1" id="KW-0472">Membrane</keyword>
<feature type="transmembrane region" description="Helical" evidence="1">
    <location>
        <begin position="177"/>
        <end position="198"/>
    </location>
</feature>
<comment type="caution">
    <text evidence="2">The sequence shown here is derived from an EMBL/GenBank/DDBJ whole genome shotgun (WGS) entry which is preliminary data.</text>
</comment>
<evidence type="ECO:0000256" key="1">
    <source>
        <dbReference type="SAM" id="Phobius"/>
    </source>
</evidence>
<evidence type="ECO:0000313" key="3">
    <source>
        <dbReference type="Proteomes" id="UP000023152"/>
    </source>
</evidence>
<sequence>MGTQKVEGVIHFFLSYLVHVNVTIIQNSNLSSALAPLGCHDDIHSVVATPFPAFVTTKNDVTDATTIANNNNNNNNDNNSNTIALDKRNYHKIPASQTNNATNTFICSLGSNYLCHKKFPKHAITVFCFNINNLVLFNCNEANAVVPVLSFFFCFKFVFMKTHDSFKFFCFPRFLKIYLKLTTLLFLFYFTFFPLFLLKVVSEKMHSKEFNNKKKDLQHVMNPHLCPKKKPRLCPNKEETLYVHRGTSINLAGSNPNKIDGGKVSMCSSTLGVLTLPTLLPTMPSKDNLEKVQSQARGTLLNVPVLSELLPPWPRHDILSHLPTLSNDLMDPPMP</sequence>
<dbReference type="AlphaFoldDB" id="X6NPI7"/>
<name>X6NPI7_RETFI</name>
<keyword evidence="1" id="KW-0812">Transmembrane</keyword>
<protein>
    <submittedName>
        <fullName evidence="2">Uncharacterized protein</fullName>
    </submittedName>
</protein>
<reference evidence="2 3" key="1">
    <citation type="journal article" date="2013" name="Curr. Biol.">
        <title>The Genome of the Foraminiferan Reticulomyxa filosa.</title>
        <authorList>
            <person name="Glockner G."/>
            <person name="Hulsmann N."/>
            <person name="Schleicher M."/>
            <person name="Noegel A.A."/>
            <person name="Eichinger L."/>
            <person name="Gallinger C."/>
            <person name="Pawlowski J."/>
            <person name="Sierra R."/>
            <person name="Euteneuer U."/>
            <person name="Pillet L."/>
            <person name="Moustafa A."/>
            <person name="Platzer M."/>
            <person name="Groth M."/>
            <person name="Szafranski K."/>
            <person name="Schliwa M."/>
        </authorList>
    </citation>
    <scope>NUCLEOTIDE SEQUENCE [LARGE SCALE GENOMIC DNA]</scope>
</reference>